<dbReference type="GO" id="GO:0008270">
    <property type="term" value="F:zinc ion binding"/>
    <property type="evidence" value="ECO:0007669"/>
    <property type="project" value="InterPro"/>
</dbReference>
<dbReference type="Pfam" id="PF00107">
    <property type="entry name" value="ADH_zinc_N"/>
    <property type="match status" value="1"/>
</dbReference>
<evidence type="ECO:0000259" key="12">
    <source>
        <dbReference type="Pfam" id="PF00107"/>
    </source>
</evidence>
<dbReference type="FunFam" id="3.40.50.720:FF:000158">
    <property type="entry name" value="Zinc-binding alcohol dehydrogenase"/>
    <property type="match status" value="1"/>
</dbReference>
<dbReference type="Gene3D" id="3.40.50.720">
    <property type="entry name" value="NAD(P)-binding Rossmann-like Domain"/>
    <property type="match status" value="1"/>
</dbReference>
<accession>A0A6A6SUA4</accession>
<comment type="subunit">
    <text evidence="3">Homodimer.</text>
</comment>
<dbReference type="OrthoDB" id="1879366at2759"/>
<dbReference type="SUPFAM" id="SSF50129">
    <property type="entry name" value="GroES-like"/>
    <property type="match status" value="1"/>
</dbReference>
<evidence type="ECO:0000259" key="13">
    <source>
        <dbReference type="Pfam" id="PF08240"/>
    </source>
</evidence>
<dbReference type="AlphaFoldDB" id="A0A6A6SUA4"/>
<dbReference type="InterPro" id="IPR013154">
    <property type="entry name" value="ADH-like_N"/>
</dbReference>
<dbReference type="PANTHER" id="PTHR42683">
    <property type="entry name" value="ALDEHYDE REDUCTASE"/>
    <property type="match status" value="1"/>
</dbReference>
<dbReference type="Proteomes" id="UP000799324">
    <property type="component" value="Unassembled WGS sequence"/>
</dbReference>
<dbReference type="Pfam" id="PF08240">
    <property type="entry name" value="ADH_N"/>
    <property type="match status" value="1"/>
</dbReference>
<dbReference type="InterPro" id="IPR047109">
    <property type="entry name" value="CAD-like"/>
</dbReference>
<keyword evidence="4" id="KW-0597">Phosphoprotein</keyword>
<dbReference type="SUPFAM" id="SSF51735">
    <property type="entry name" value="NAD(P)-binding Rossmann-fold domains"/>
    <property type="match status" value="1"/>
</dbReference>
<keyword evidence="8" id="KW-0560">Oxidoreductase</keyword>
<dbReference type="CDD" id="cd05283">
    <property type="entry name" value="CAD1"/>
    <property type="match status" value="1"/>
</dbReference>
<keyword evidence="7" id="KW-0521">NADP</keyword>
<evidence type="ECO:0000313" key="15">
    <source>
        <dbReference type="Proteomes" id="UP000799324"/>
    </source>
</evidence>
<comment type="catalytic activity">
    <reaction evidence="10">
        <text>a primary alcohol + NADP(+) = an aldehyde + NADPH + H(+)</text>
        <dbReference type="Rhea" id="RHEA:15937"/>
        <dbReference type="ChEBI" id="CHEBI:15378"/>
        <dbReference type="ChEBI" id="CHEBI:15734"/>
        <dbReference type="ChEBI" id="CHEBI:17478"/>
        <dbReference type="ChEBI" id="CHEBI:57783"/>
        <dbReference type="ChEBI" id="CHEBI:58349"/>
        <dbReference type="EC" id="1.1.1.2"/>
    </reaction>
    <physiologicalReaction direction="left-to-right" evidence="10">
        <dbReference type="Rhea" id="RHEA:15938"/>
    </physiologicalReaction>
    <physiologicalReaction direction="right-to-left" evidence="10">
        <dbReference type="Rhea" id="RHEA:15939"/>
    </physiologicalReaction>
</comment>
<dbReference type="InterPro" id="IPR013149">
    <property type="entry name" value="ADH-like_C"/>
</dbReference>
<gene>
    <name evidence="14" type="ORF">K491DRAFT_609406</name>
</gene>
<protein>
    <recommendedName>
        <fullName evidence="9">alcohol dehydrogenase (NADP(+))</fullName>
        <ecNumber evidence="9">1.1.1.2</ecNumber>
    </recommendedName>
</protein>
<evidence type="ECO:0000256" key="10">
    <source>
        <dbReference type="ARBA" id="ARBA00050997"/>
    </source>
</evidence>
<reference evidence="14" key="1">
    <citation type="journal article" date="2020" name="Stud. Mycol.">
        <title>101 Dothideomycetes genomes: a test case for predicting lifestyles and emergence of pathogens.</title>
        <authorList>
            <person name="Haridas S."/>
            <person name="Albert R."/>
            <person name="Binder M."/>
            <person name="Bloem J."/>
            <person name="Labutti K."/>
            <person name="Salamov A."/>
            <person name="Andreopoulos B."/>
            <person name="Baker S."/>
            <person name="Barry K."/>
            <person name="Bills G."/>
            <person name="Bluhm B."/>
            <person name="Cannon C."/>
            <person name="Castanera R."/>
            <person name="Culley D."/>
            <person name="Daum C."/>
            <person name="Ezra D."/>
            <person name="Gonzalez J."/>
            <person name="Henrissat B."/>
            <person name="Kuo A."/>
            <person name="Liang C."/>
            <person name="Lipzen A."/>
            <person name="Lutzoni F."/>
            <person name="Magnuson J."/>
            <person name="Mondo S."/>
            <person name="Nolan M."/>
            <person name="Ohm R."/>
            <person name="Pangilinan J."/>
            <person name="Park H.-J."/>
            <person name="Ramirez L."/>
            <person name="Alfaro M."/>
            <person name="Sun H."/>
            <person name="Tritt A."/>
            <person name="Yoshinaga Y."/>
            <person name="Zwiers L.-H."/>
            <person name="Turgeon B."/>
            <person name="Goodwin S."/>
            <person name="Spatafora J."/>
            <person name="Crous P."/>
            <person name="Grigoriev I."/>
        </authorList>
    </citation>
    <scope>NUCLEOTIDE SEQUENCE</scope>
    <source>
        <strain evidence="14">CBS 122681</strain>
    </source>
</reference>
<evidence type="ECO:0000256" key="3">
    <source>
        <dbReference type="ARBA" id="ARBA00011738"/>
    </source>
</evidence>
<dbReference type="InterPro" id="IPR002328">
    <property type="entry name" value="ADH_Zn_CS"/>
</dbReference>
<comment type="similarity">
    <text evidence="2 11">Belongs to the zinc-containing alcohol dehydrogenase family.</text>
</comment>
<dbReference type="InterPro" id="IPR036291">
    <property type="entry name" value="NAD(P)-bd_dom_sf"/>
</dbReference>
<comment type="cofactor">
    <cofactor evidence="1 11">
        <name>Zn(2+)</name>
        <dbReference type="ChEBI" id="CHEBI:29105"/>
    </cofactor>
</comment>
<keyword evidence="15" id="KW-1185">Reference proteome</keyword>
<evidence type="ECO:0000256" key="8">
    <source>
        <dbReference type="ARBA" id="ARBA00023002"/>
    </source>
</evidence>
<evidence type="ECO:0000256" key="11">
    <source>
        <dbReference type="RuleBase" id="RU361277"/>
    </source>
</evidence>
<dbReference type="Gene3D" id="3.90.180.10">
    <property type="entry name" value="Medium-chain alcohol dehydrogenases, catalytic domain"/>
    <property type="match status" value="1"/>
</dbReference>
<dbReference type="EC" id="1.1.1.2" evidence="9"/>
<name>A0A6A6SUA4_9PLEO</name>
<dbReference type="InterPro" id="IPR011032">
    <property type="entry name" value="GroES-like_sf"/>
</dbReference>
<feature type="domain" description="Alcohol dehydrogenase-like C-terminal" evidence="12">
    <location>
        <begin position="194"/>
        <end position="320"/>
    </location>
</feature>
<feature type="domain" description="Alcohol dehydrogenase-like N-terminal" evidence="13">
    <location>
        <begin position="34"/>
        <end position="154"/>
    </location>
</feature>
<dbReference type="PROSITE" id="PS00059">
    <property type="entry name" value="ADH_ZINC"/>
    <property type="match status" value="1"/>
</dbReference>
<dbReference type="GO" id="GO:0008106">
    <property type="term" value="F:alcohol dehydrogenase (NADP+) activity"/>
    <property type="evidence" value="ECO:0007669"/>
    <property type="project" value="UniProtKB-EC"/>
</dbReference>
<evidence type="ECO:0000313" key="14">
    <source>
        <dbReference type="EMBL" id="KAF2650163.1"/>
    </source>
</evidence>
<dbReference type="EMBL" id="MU004465">
    <property type="protein sequence ID" value="KAF2650163.1"/>
    <property type="molecule type" value="Genomic_DNA"/>
</dbReference>
<evidence type="ECO:0000256" key="9">
    <source>
        <dbReference type="ARBA" id="ARBA00024074"/>
    </source>
</evidence>
<evidence type="ECO:0000256" key="6">
    <source>
        <dbReference type="ARBA" id="ARBA00022833"/>
    </source>
</evidence>
<evidence type="ECO:0000256" key="7">
    <source>
        <dbReference type="ARBA" id="ARBA00022857"/>
    </source>
</evidence>
<proteinExistence type="inferred from homology"/>
<organism evidence="14 15">
    <name type="scientific">Lophiostoma macrostomum CBS 122681</name>
    <dbReference type="NCBI Taxonomy" id="1314788"/>
    <lineage>
        <taxon>Eukaryota</taxon>
        <taxon>Fungi</taxon>
        <taxon>Dikarya</taxon>
        <taxon>Ascomycota</taxon>
        <taxon>Pezizomycotina</taxon>
        <taxon>Dothideomycetes</taxon>
        <taxon>Pleosporomycetidae</taxon>
        <taxon>Pleosporales</taxon>
        <taxon>Lophiostomataceae</taxon>
        <taxon>Lophiostoma</taxon>
    </lineage>
</organism>
<evidence type="ECO:0000256" key="4">
    <source>
        <dbReference type="ARBA" id="ARBA00022553"/>
    </source>
</evidence>
<evidence type="ECO:0000256" key="2">
    <source>
        <dbReference type="ARBA" id="ARBA00008072"/>
    </source>
</evidence>
<evidence type="ECO:0000256" key="5">
    <source>
        <dbReference type="ARBA" id="ARBA00022723"/>
    </source>
</evidence>
<sequence length="364" mass="39399">MTTPENFQGWVGHDSSAAKGNLRWESFKPKPFQETDIDIKVSHCGVCGTDIHTLRSGWGPTHYPICVGHEIVGHVVRAGESAQTRLQVGDRVGVGAQALSCLRDDCEECSSGMEQHCGKGFVGTYNGKYADGYWSMGGYANYVRVPAHFAIKIPHAVKSADAAPMMCGGITVFAPLKKNGAGPGKRVGIVGLGGLGHFGVLFAKALGCDRVIAISRRRNKEEDARNMGADEYIATSEDEKWEKKHSRSLDLIVSTVSSPDMPLSGYLRLLRTNGQFIQVGAPEDSLPAISAFALIAKGCKVGGSQIGSPKEIEEMLMFAAEKGIKPWIQERGMKQANPTVVDMEDGKARYRYVLVNDDHGDSRL</sequence>
<evidence type="ECO:0000256" key="1">
    <source>
        <dbReference type="ARBA" id="ARBA00001947"/>
    </source>
</evidence>
<keyword evidence="5 11" id="KW-0479">Metal-binding</keyword>
<dbReference type="GO" id="GO:0006066">
    <property type="term" value="P:alcohol metabolic process"/>
    <property type="evidence" value="ECO:0007669"/>
    <property type="project" value="UniProtKB-ARBA"/>
</dbReference>
<keyword evidence="6 11" id="KW-0862">Zinc</keyword>